<accession>A0AAE1A2A8</accession>
<reference evidence="1" key="1">
    <citation type="journal article" date="2023" name="G3 (Bethesda)">
        <title>A reference genome for the long-term kleptoplast-retaining sea slug Elysia crispata morphotype clarki.</title>
        <authorList>
            <person name="Eastman K.E."/>
            <person name="Pendleton A.L."/>
            <person name="Shaikh M.A."/>
            <person name="Suttiyut T."/>
            <person name="Ogas R."/>
            <person name="Tomko P."/>
            <person name="Gavelis G."/>
            <person name="Widhalm J.R."/>
            <person name="Wisecaver J.H."/>
        </authorList>
    </citation>
    <scope>NUCLEOTIDE SEQUENCE</scope>
    <source>
        <strain evidence="1">ECLA1</strain>
    </source>
</reference>
<name>A0AAE1A2A8_9GAST</name>
<proteinExistence type="predicted"/>
<keyword evidence="2" id="KW-1185">Reference proteome</keyword>
<dbReference type="EMBL" id="JAWDGP010002823">
    <property type="protein sequence ID" value="KAK3779617.1"/>
    <property type="molecule type" value="Genomic_DNA"/>
</dbReference>
<dbReference type="AlphaFoldDB" id="A0AAE1A2A8"/>
<evidence type="ECO:0000313" key="2">
    <source>
        <dbReference type="Proteomes" id="UP001283361"/>
    </source>
</evidence>
<organism evidence="1 2">
    <name type="scientific">Elysia crispata</name>
    <name type="common">lettuce slug</name>
    <dbReference type="NCBI Taxonomy" id="231223"/>
    <lineage>
        <taxon>Eukaryota</taxon>
        <taxon>Metazoa</taxon>
        <taxon>Spiralia</taxon>
        <taxon>Lophotrochozoa</taxon>
        <taxon>Mollusca</taxon>
        <taxon>Gastropoda</taxon>
        <taxon>Heterobranchia</taxon>
        <taxon>Euthyneura</taxon>
        <taxon>Panpulmonata</taxon>
        <taxon>Sacoglossa</taxon>
        <taxon>Placobranchoidea</taxon>
        <taxon>Plakobranchidae</taxon>
        <taxon>Elysia</taxon>
    </lineage>
</organism>
<protein>
    <submittedName>
        <fullName evidence="1">Uncharacterized protein</fullName>
    </submittedName>
</protein>
<sequence length="109" mass="12223">MTAIYVSQPFINWQRQEKHEQRVKCSAPIPLYQTISSGWRNELLGSDGSPLFQLLLTKSPKNVISRPLGSGVYHELLCGHRSKTHTRLTTSGVLHAAMIFSQGSRDTET</sequence>
<dbReference type="Proteomes" id="UP001283361">
    <property type="component" value="Unassembled WGS sequence"/>
</dbReference>
<evidence type="ECO:0000313" key="1">
    <source>
        <dbReference type="EMBL" id="KAK3779617.1"/>
    </source>
</evidence>
<comment type="caution">
    <text evidence="1">The sequence shown here is derived from an EMBL/GenBank/DDBJ whole genome shotgun (WGS) entry which is preliminary data.</text>
</comment>
<gene>
    <name evidence="1" type="ORF">RRG08_000087</name>
</gene>